<feature type="compositionally biased region" description="Pro residues" evidence="1">
    <location>
        <begin position="104"/>
        <end position="113"/>
    </location>
</feature>
<comment type="caution">
    <text evidence="2">The sequence shown here is derived from an EMBL/GenBank/DDBJ whole genome shotgun (WGS) entry which is preliminary data.</text>
</comment>
<evidence type="ECO:0000256" key="1">
    <source>
        <dbReference type="SAM" id="MobiDB-lite"/>
    </source>
</evidence>
<evidence type="ECO:0000313" key="2">
    <source>
        <dbReference type="EMBL" id="RUP25590.1"/>
    </source>
</evidence>
<feature type="compositionally biased region" description="Polar residues" evidence="1">
    <location>
        <begin position="321"/>
        <end position="330"/>
    </location>
</feature>
<feature type="compositionally biased region" description="Basic and acidic residues" evidence="1">
    <location>
        <begin position="383"/>
        <end position="414"/>
    </location>
</feature>
<feature type="compositionally biased region" description="Basic and acidic residues" evidence="1">
    <location>
        <begin position="427"/>
        <end position="444"/>
    </location>
</feature>
<feature type="region of interest" description="Disordered" evidence="1">
    <location>
        <begin position="1"/>
        <end position="70"/>
    </location>
</feature>
<feature type="region of interest" description="Disordered" evidence="1">
    <location>
        <begin position="379"/>
        <end position="455"/>
    </location>
</feature>
<feature type="non-terminal residue" evidence="2">
    <location>
        <position position="1"/>
    </location>
</feature>
<dbReference type="OrthoDB" id="2537141at2759"/>
<feature type="region of interest" description="Disordered" evidence="1">
    <location>
        <begin position="517"/>
        <end position="543"/>
    </location>
</feature>
<dbReference type="EMBL" id="RBNI01013794">
    <property type="protein sequence ID" value="RUP25590.1"/>
    <property type="molecule type" value="Genomic_DNA"/>
</dbReference>
<dbReference type="Proteomes" id="UP000268093">
    <property type="component" value="Unassembled WGS sequence"/>
</dbReference>
<protein>
    <submittedName>
        <fullName evidence="2">Uncharacterized protein</fullName>
    </submittedName>
</protein>
<feature type="region of interest" description="Disordered" evidence="1">
    <location>
        <begin position="245"/>
        <end position="361"/>
    </location>
</feature>
<feature type="compositionally biased region" description="Basic residues" evidence="1">
    <location>
        <begin position="1"/>
        <end position="10"/>
    </location>
</feature>
<feature type="compositionally biased region" description="Basic and acidic residues" evidence="1">
    <location>
        <begin position="11"/>
        <end position="22"/>
    </location>
</feature>
<accession>A0A433BH59</accession>
<feature type="compositionally biased region" description="Basic and acidic residues" evidence="1">
    <location>
        <begin position="258"/>
        <end position="271"/>
    </location>
</feature>
<keyword evidence="3" id="KW-1185">Reference proteome</keyword>
<organism evidence="2 3">
    <name type="scientific">Jimgerdemannia flammicorona</name>
    <dbReference type="NCBI Taxonomy" id="994334"/>
    <lineage>
        <taxon>Eukaryota</taxon>
        <taxon>Fungi</taxon>
        <taxon>Fungi incertae sedis</taxon>
        <taxon>Mucoromycota</taxon>
        <taxon>Mucoromycotina</taxon>
        <taxon>Endogonomycetes</taxon>
        <taxon>Endogonales</taxon>
        <taxon>Endogonaceae</taxon>
        <taxon>Jimgerdemannia</taxon>
    </lineage>
</organism>
<feature type="compositionally biased region" description="Basic and acidic residues" evidence="1">
    <location>
        <begin position="301"/>
        <end position="320"/>
    </location>
</feature>
<evidence type="ECO:0000313" key="3">
    <source>
        <dbReference type="Proteomes" id="UP000268093"/>
    </source>
</evidence>
<proteinExistence type="predicted"/>
<reference evidence="2 3" key="1">
    <citation type="journal article" date="2018" name="New Phytol.">
        <title>Phylogenomics of Endogonaceae and evolution of mycorrhizas within Mucoromycota.</title>
        <authorList>
            <person name="Chang Y."/>
            <person name="Desiro A."/>
            <person name="Na H."/>
            <person name="Sandor L."/>
            <person name="Lipzen A."/>
            <person name="Clum A."/>
            <person name="Barry K."/>
            <person name="Grigoriev I.V."/>
            <person name="Martin F.M."/>
            <person name="Stajich J.E."/>
            <person name="Smith M.E."/>
            <person name="Bonito G."/>
            <person name="Spatafora J.W."/>
        </authorList>
    </citation>
    <scope>NUCLEOTIDE SEQUENCE [LARGE SCALE GENOMIC DNA]</scope>
    <source>
        <strain evidence="2 3">GMNB39</strain>
    </source>
</reference>
<sequence>RFKKRLREKKQRTGKENKEVRHTAGRVKRIKNGREGKPALSAHSSEHRAASEKSFSPSNSFLVPRSKSRKRALYTVDDNYRHHYHHYQTRSSRPRLTTLHHSDTPPPLPPPVKPKVDFYYAPKSRTAKDDDTDPVCQVNDGDNGCGIKEYTRRDCRKEDKENARTRMKIKEITKKKKRQPLMASSQIMQNFLSNKIAKERITLKASRQDKKLGIFNKGKASAKVQPKGVPDLVFSEMHFLDTTKPTHAATDDADDDASGDHGLLRRGKDDGASNQPVWDMAGTRPSDTVNIDTRRLSRYFRSKEKRNGTKTDASAPKKDNTGVSETSLPPTNYGMRKHGGTGAPEEDDDFDPPLTRRKRGACTVDGRVQSKYFTGPGVEGVSCEEKEHAEEKAEELPTRDRRGEEKNCQDHVAGHGEGSADVTEGQKNMEDRNQEGTKEREKAETIGQKSSDGILQMCGPGDALEKDSMALKSGDMQSMQKENKLVSARAPDKISPATSSTDRLNRLVHACEEGRLDEERDVVAKKPSSKKRKSARETRPRDDVNGLLNMIEKCVHESNYQRNRGERHHAAHVLSGSPGSRRADGLVYDVEFPCNCGPVNDASFFSPDFPRPRLFSYHSPNYEIANAPDGFADESRYHVMVDNATVCTRSPRVCAVDSEDGQISFQEGLITEPGFCTREIDDSHAYDSTYDYGIREGEDAQLYLDDHPVDDEPCVLLDRSDRTILDNDTVVFQFSQFPQNATTALDAYQPWHNSRSSFGHNDMMPIADEPFDLSIMPSSGFDEDLGIADYTRPLGMSTNDVDDGRSVIMKREGGVAWQAATWDARGVGVDTKYLWRRHRLF</sequence>
<dbReference type="AlphaFoldDB" id="A0A433BH59"/>
<gene>
    <name evidence="2" type="ORF">BC936DRAFT_138825</name>
</gene>
<name>A0A433BH59_9FUNG</name>
<feature type="region of interest" description="Disordered" evidence="1">
    <location>
        <begin position="85"/>
        <end position="115"/>
    </location>
</feature>